<evidence type="ECO:0000259" key="4">
    <source>
        <dbReference type="Pfam" id="PF17853"/>
    </source>
</evidence>
<feature type="domain" description="RsbT co-antagonist protein RsbRD N-terminal" evidence="3">
    <location>
        <begin position="19"/>
        <end position="118"/>
    </location>
</feature>
<gene>
    <name evidence="5" type="ORF">C7M71_018120</name>
</gene>
<feature type="domain" description="PucR C-terminal helix-turn-helix" evidence="2">
    <location>
        <begin position="300"/>
        <end position="355"/>
    </location>
</feature>
<accession>A0A345SZ91</accession>
<evidence type="ECO:0000313" key="5">
    <source>
        <dbReference type="EMBL" id="AXI79046.1"/>
    </source>
</evidence>
<evidence type="ECO:0000313" key="6">
    <source>
        <dbReference type="Proteomes" id="UP000249340"/>
    </source>
</evidence>
<dbReference type="Proteomes" id="UP000249340">
    <property type="component" value="Chromosome"/>
</dbReference>
<dbReference type="OrthoDB" id="5241664at2"/>
<dbReference type="AlphaFoldDB" id="A0A345SZ91"/>
<sequence>MRRGGAIPARFVDGYPELLAEVSATGRLPGRTELDGLRHLGEQAAEQGHGLRGLVGLYLRATRRAWDTLPGVTGATGAAELRRTGGSVLAAADAAVAALAEGYERAQRLAVRQEEAARQEFIDDLLYGRSDLGRLSERAERFGLRLARAHTVTVAWSGERYDDAHPLARRLERELVGRFGEHQVLLTTKEGRLVCIAPAAETSVPEALAALATAPEAGGPGRLQLAVGRPHSGPAGVVRSYEEALSAIELAERLGLDAAMLRAADLLVFPVLLRDRAAMADLVLTVLGPLREARGGAEPLLETLAAYSAARYVGAEAARQLRLSVRALTYRLDRIRTLTGYDADDPLQRYTLETAAMGARLLDWPARPL</sequence>
<dbReference type="PANTHER" id="PTHR33744:SF1">
    <property type="entry name" value="DNA-BINDING TRANSCRIPTIONAL ACTIVATOR ADER"/>
    <property type="match status" value="1"/>
</dbReference>
<dbReference type="RefSeq" id="WP_111492835.1">
    <property type="nucleotide sequence ID" value="NZ_CP031264.1"/>
</dbReference>
<organism evidence="5 6">
    <name type="scientific">Peterkaempfera bronchialis</name>
    <dbReference type="NCBI Taxonomy" id="2126346"/>
    <lineage>
        <taxon>Bacteria</taxon>
        <taxon>Bacillati</taxon>
        <taxon>Actinomycetota</taxon>
        <taxon>Actinomycetes</taxon>
        <taxon>Kitasatosporales</taxon>
        <taxon>Streptomycetaceae</taxon>
        <taxon>Peterkaempfera</taxon>
    </lineage>
</organism>
<reference evidence="6" key="1">
    <citation type="submission" date="2018-07" db="EMBL/GenBank/DDBJ databases">
        <title>Streptacidiphilus bronchialis DSM 106435 chromosome.</title>
        <authorList>
            <person name="Batra D."/>
            <person name="Gulvik C.A."/>
        </authorList>
    </citation>
    <scope>NUCLEOTIDE SEQUENCE [LARGE SCALE GENOMIC DNA]</scope>
    <source>
        <strain evidence="6">DSM 106435</strain>
    </source>
</reference>
<dbReference type="PANTHER" id="PTHR33744">
    <property type="entry name" value="CARBOHYDRATE DIACID REGULATOR"/>
    <property type="match status" value="1"/>
</dbReference>
<dbReference type="InterPro" id="IPR041522">
    <property type="entry name" value="CdaR_GGDEF"/>
</dbReference>
<dbReference type="InterPro" id="IPR051448">
    <property type="entry name" value="CdaR-like_regulators"/>
</dbReference>
<name>A0A345SZ91_9ACTN</name>
<dbReference type="InterPro" id="IPR042070">
    <property type="entry name" value="PucR_C-HTH_sf"/>
</dbReference>
<dbReference type="Pfam" id="PF13556">
    <property type="entry name" value="HTH_30"/>
    <property type="match status" value="1"/>
</dbReference>
<comment type="similarity">
    <text evidence="1">Belongs to the CdaR family.</text>
</comment>
<evidence type="ECO:0000259" key="2">
    <source>
        <dbReference type="Pfam" id="PF13556"/>
    </source>
</evidence>
<dbReference type="EMBL" id="CP031264">
    <property type="protein sequence ID" value="AXI79046.1"/>
    <property type="molecule type" value="Genomic_DNA"/>
</dbReference>
<dbReference type="Pfam" id="PF17853">
    <property type="entry name" value="GGDEF_2"/>
    <property type="match status" value="1"/>
</dbReference>
<feature type="domain" description="CdaR GGDEF-like" evidence="4">
    <location>
        <begin position="128"/>
        <end position="249"/>
    </location>
</feature>
<evidence type="ECO:0000256" key="1">
    <source>
        <dbReference type="ARBA" id="ARBA00006754"/>
    </source>
</evidence>
<proteinExistence type="inferred from homology"/>
<evidence type="ECO:0000259" key="3">
    <source>
        <dbReference type="Pfam" id="PF14361"/>
    </source>
</evidence>
<protein>
    <submittedName>
        <fullName evidence="5">PucR family transcriptional regulator</fullName>
    </submittedName>
</protein>
<dbReference type="Pfam" id="PF14361">
    <property type="entry name" value="RsbRD_N"/>
    <property type="match status" value="1"/>
</dbReference>
<dbReference type="InterPro" id="IPR025736">
    <property type="entry name" value="PucR_C-HTH_dom"/>
</dbReference>
<dbReference type="KEGG" id="stri:C7M71_018120"/>
<keyword evidence="6" id="KW-1185">Reference proteome</keyword>
<dbReference type="InterPro" id="IPR025751">
    <property type="entry name" value="RsbRD_N_dom"/>
</dbReference>
<dbReference type="Gene3D" id="1.10.10.2840">
    <property type="entry name" value="PucR C-terminal helix-turn-helix domain"/>
    <property type="match status" value="1"/>
</dbReference>